<dbReference type="PANTHER" id="PTHR43035">
    <property type="entry name" value="FATTY ACID REPRESSION MUTANT PROTEIN 2-RELATED"/>
    <property type="match status" value="1"/>
</dbReference>
<reference evidence="8 9" key="2">
    <citation type="journal article" date="2019" name="Nat. Med.">
        <title>A library of human gut bacterial isolates paired with longitudinal multiomics data enables mechanistic microbiome research.</title>
        <authorList>
            <person name="Poyet M."/>
            <person name="Groussin M."/>
            <person name="Gibbons S.M."/>
            <person name="Avila-Pacheco J."/>
            <person name="Jiang X."/>
            <person name="Kearney S.M."/>
            <person name="Perrotta A.R."/>
            <person name="Berdy B."/>
            <person name="Zhao S."/>
            <person name="Lieberman T.D."/>
            <person name="Swanson P.K."/>
            <person name="Smith M."/>
            <person name="Roesemann S."/>
            <person name="Alexander J.E."/>
            <person name="Rich S.A."/>
            <person name="Livny J."/>
            <person name="Vlamakis H."/>
            <person name="Clish C."/>
            <person name="Bullock K."/>
            <person name="Deik A."/>
            <person name="Scott J."/>
            <person name="Pierce K.A."/>
            <person name="Xavier R.J."/>
            <person name="Alm E.J."/>
        </authorList>
    </citation>
    <scope>NUCLEOTIDE SEQUENCE [LARGE SCALE GENOMIC DNA]</scope>
    <source>
        <strain evidence="6 9">BIOML-A13</strain>
        <strain evidence="7 8">BIOML-A3</strain>
    </source>
</reference>
<sequence length="199" mass="22562">MKKTFLSSIHERRSVYSITNTSPIPKNKIVALIEMLLEDVPSAFNCQSARVVVLFEQAHKNFWDIVMRTLRERVPAEKFAPTEAKINSFAAGYGTILYFDDEGITETFASNFPTYAANFKTWADQANGMLQFAIWTALEEEGLGANLQHYNPIIDAEVKEVFNIPDQYRLIAQMPFGAKTAEPDEKEVISGSDRMRILE</sequence>
<accession>A0A6I3S1C1</accession>
<dbReference type="eggNOG" id="COG3560">
    <property type="taxonomic scope" value="Bacteria"/>
</dbReference>
<dbReference type="EMBL" id="CBDS010000002">
    <property type="protein sequence ID" value="CDB44844.1"/>
    <property type="molecule type" value="Genomic_DNA"/>
</dbReference>
<evidence type="ECO:0000313" key="7">
    <source>
        <dbReference type="EMBL" id="MTU04690.1"/>
    </source>
</evidence>
<dbReference type="InterPro" id="IPR029479">
    <property type="entry name" value="Nitroreductase"/>
</dbReference>
<keyword evidence="3" id="KW-0560">Oxidoreductase</keyword>
<dbReference type="AlphaFoldDB" id="R6IE29"/>
<gene>
    <name evidence="5" type="ORF">BN533_00127</name>
    <name evidence="6" type="ORF">GMD11_09460</name>
    <name evidence="7" type="ORF">GMD18_09795</name>
</gene>
<dbReference type="HOGENOM" id="CLU_073125_1_0_9"/>
<dbReference type="FunFam" id="3.40.109.10:FF:000001">
    <property type="entry name" value="Nitroreductase family"/>
    <property type="match status" value="1"/>
</dbReference>
<comment type="caution">
    <text evidence="5">The sequence shown here is derived from an EMBL/GenBank/DDBJ whole genome shotgun (WGS) entry which is preliminary data.</text>
</comment>
<dbReference type="GO" id="GO:0034599">
    <property type="term" value="P:cellular response to oxidative stress"/>
    <property type="evidence" value="ECO:0007669"/>
    <property type="project" value="InterPro"/>
</dbReference>
<evidence type="ECO:0000313" key="6">
    <source>
        <dbReference type="EMBL" id="MTT76491.1"/>
    </source>
</evidence>
<organism evidence="5">
    <name type="scientific">Phascolarctobacterium faecium</name>
    <dbReference type="NCBI Taxonomy" id="33025"/>
    <lineage>
        <taxon>Bacteria</taxon>
        <taxon>Bacillati</taxon>
        <taxon>Bacillota</taxon>
        <taxon>Negativicutes</taxon>
        <taxon>Acidaminococcales</taxon>
        <taxon>Acidaminococcaceae</taxon>
        <taxon>Phascolarctobacterium</taxon>
    </lineage>
</organism>
<dbReference type="GO" id="GO:0016491">
    <property type="term" value="F:oxidoreductase activity"/>
    <property type="evidence" value="ECO:0007669"/>
    <property type="project" value="UniProtKB-KW"/>
</dbReference>
<dbReference type="RefSeq" id="WP_021717031.1">
    <property type="nucleotide sequence ID" value="NZ_CATWQF010000009.1"/>
</dbReference>
<evidence type="ECO:0000256" key="2">
    <source>
        <dbReference type="ARBA" id="ARBA00022490"/>
    </source>
</evidence>
<evidence type="ECO:0000256" key="3">
    <source>
        <dbReference type="ARBA" id="ARBA00023002"/>
    </source>
</evidence>
<comment type="subcellular location">
    <subcellularLocation>
        <location evidence="1">Cytoplasm</location>
    </subcellularLocation>
</comment>
<dbReference type="EMBL" id="WNBM01000008">
    <property type="protein sequence ID" value="MTT76491.1"/>
    <property type="molecule type" value="Genomic_DNA"/>
</dbReference>
<evidence type="ECO:0000256" key="1">
    <source>
        <dbReference type="ARBA" id="ARBA00004496"/>
    </source>
</evidence>
<dbReference type="Pfam" id="PF00881">
    <property type="entry name" value="Nitroreductase"/>
    <property type="match status" value="1"/>
</dbReference>
<dbReference type="Proteomes" id="UP000484547">
    <property type="component" value="Unassembled WGS sequence"/>
</dbReference>
<dbReference type="Proteomes" id="UP000443070">
    <property type="component" value="Unassembled WGS sequence"/>
</dbReference>
<keyword evidence="2" id="KW-0963">Cytoplasm</keyword>
<dbReference type="EMBL" id="WNBW01000010">
    <property type="protein sequence ID" value="MTU04690.1"/>
    <property type="molecule type" value="Genomic_DNA"/>
</dbReference>
<evidence type="ECO:0000259" key="4">
    <source>
        <dbReference type="Pfam" id="PF00881"/>
    </source>
</evidence>
<keyword evidence="8" id="KW-1185">Reference proteome</keyword>
<evidence type="ECO:0000313" key="5">
    <source>
        <dbReference type="EMBL" id="CDB44844.1"/>
    </source>
</evidence>
<evidence type="ECO:0000313" key="9">
    <source>
        <dbReference type="Proteomes" id="UP000484547"/>
    </source>
</evidence>
<feature type="domain" description="Nitroreductase" evidence="4">
    <location>
        <begin position="9"/>
        <end position="177"/>
    </location>
</feature>
<dbReference type="InterPro" id="IPR033877">
    <property type="entry name" value="Frm2/Hbn1"/>
</dbReference>
<dbReference type="GO" id="GO:0005737">
    <property type="term" value="C:cytoplasm"/>
    <property type="evidence" value="ECO:0007669"/>
    <property type="project" value="UniProtKB-SubCell"/>
</dbReference>
<dbReference type="InterPro" id="IPR000415">
    <property type="entry name" value="Nitroreductase-like"/>
</dbReference>
<reference evidence="5" key="1">
    <citation type="submission" date="2012-11" db="EMBL/GenBank/DDBJ databases">
        <title>Dependencies among metagenomic species, viruses, plasmids and units of genetic variation.</title>
        <authorList>
            <person name="Nielsen H.B."/>
            <person name="Almeida M."/>
            <person name="Juncker A.S."/>
            <person name="Rasmussen S."/>
            <person name="Li J."/>
            <person name="Sunagawa S."/>
            <person name="Plichta D."/>
            <person name="Gautier L."/>
            <person name="Le Chatelier E."/>
            <person name="Peletier E."/>
            <person name="Bonde I."/>
            <person name="Nielsen T."/>
            <person name="Manichanh C."/>
            <person name="Arumugam M."/>
            <person name="Batto J."/>
            <person name="Santos M.B.Q.D."/>
            <person name="Blom N."/>
            <person name="Borruel N."/>
            <person name="Burgdorf K.S."/>
            <person name="Boumezbeur F."/>
            <person name="Casellas F."/>
            <person name="Dore J."/>
            <person name="Guarner F."/>
            <person name="Hansen T."/>
            <person name="Hildebrand F."/>
            <person name="Kaas R.S."/>
            <person name="Kennedy S."/>
            <person name="Kristiansen K."/>
            <person name="Kultima J.R."/>
            <person name="Leonard P."/>
            <person name="Levenez F."/>
            <person name="Lund O."/>
            <person name="Moumen B."/>
            <person name="Le Paslier D."/>
            <person name="Pons N."/>
            <person name="Pedersen O."/>
            <person name="Prifti E."/>
            <person name="Qin J."/>
            <person name="Raes J."/>
            <person name="Tap J."/>
            <person name="Tims S."/>
            <person name="Ussery D.W."/>
            <person name="Yamada T."/>
            <person name="MetaHit consortium"/>
            <person name="Renault P."/>
            <person name="Sicheritz-Ponten T."/>
            <person name="Bork P."/>
            <person name="Wang J."/>
            <person name="Brunak S."/>
            <person name="Ehrlich S.D."/>
        </authorList>
    </citation>
    <scope>NUCLEOTIDE SEQUENCE [LARGE SCALE GENOMIC DNA]</scope>
</reference>
<dbReference type="OrthoDB" id="9810617at2"/>
<protein>
    <submittedName>
        <fullName evidence="6">Nitroreductase</fullName>
    </submittedName>
</protein>
<dbReference type="CDD" id="cd02140">
    <property type="entry name" value="Frm2-like"/>
    <property type="match status" value="1"/>
</dbReference>
<dbReference type="PANTHER" id="PTHR43035:SF1">
    <property type="entry name" value="FATTY ACID REPRESSION MUTANT PROTEIN 2-RELATED"/>
    <property type="match status" value="1"/>
</dbReference>
<name>R6IE29_9FIRM</name>
<dbReference type="Gene3D" id="3.40.109.10">
    <property type="entry name" value="NADH Oxidase"/>
    <property type="match status" value="1"/>
</dbReference>
<evidence type="ECO:0000313" key="8">
    <source>
        <dbReference type="Proteomes" id="UP000443070"/>
    </source>
</evidence>
<dbReference type="SUPFAM" id="SSF55469">
    <property type="entry name" value="FMN-dependent nitroreductase-like"/>
    <property type="match status" value="1"/>
</dbReference>
<proteinExistence type="predicted"/>
<accession>R6IE29</accession>